<proteinExistence type="predicted"/>
<keyword evidence="4" id="KW-1185">Reference proteome</keyword>
<evidence type="ECO:0000256" key="1">
    <source>
        <dbReference type="SAM" id="SignalP"/>
    </source>
</evidence>
<dbReference type="Proteomes" id="UP000525652">
    <property type="component" value="Unassembled WGS sequence"/>
</dbReference>
<keyword evidence="1" id="KW-0732">Signal</keyword>
<dbReference type="Gene3D" id="2.160.20.10">
    <property type="entry name" value="Single-stranded right-handed beta-helix, Pectin lyase-like"/>
    <property type="match status" value="1"/>
</dbReference>
<dbReference type="EMBL" id="JACHVA010000101">
    <property type="protein sequence ID" value="MBC2602737.1"/>
    <property type="molecule type" value="Genomic_DNA"/>
</dbReference>
<evidence type="ECO:0000259" key="2">
    <source>
        <dbReference type="Pfam" id="PF12708"/>
    </source>
</evidence>
<feature type="domain" description="Rhamnogalacturonase A/B/Epimerase-like pectate lyase" evidence="2">
    <location>
        <begin position="89"/>
        <end position="159"/>
    </location>
</feature>
<dbReference type="SUPFAM" id="SSF51126">
    <property type="entry name" value="Pectin lyase-like"/>
    <property type="match status" value="1"/>
</dbReference>
<reference evidence="3 4" key="1">
    <citation type="submission" date="2020-07" db="EMBL/GenBank/DDBJ databases">
        <authorList>
            <person name="Feng X."/>
        </authorList>
    </citation>
    <scope>NUCLEOTIDE SEQUENCE [LARGE SCALE GENOMIC DNA]</scope>
    <source>
        <strain evidence="3 4">JCM14086</strain>
    </source>
</reference>
<feature type="chain" id="PRO_5030979921" description="Rhamnogalacturonase A/B/Epimerase-like pectate lyase domain-containing protein" evidence="1">
    <location>
        <begin position="22"/>
        <end position="597"/>
    </location>
</feature>
<sequence length="597" mass="66140">MKSSIPLALTALFATAASLFASDAPTAPSSSSEWRSELYPVDWEPGKVFLDGYSLNDFSYAGYHSGQKPLPIANSREPVFDVTEAPFLADPTGTRDSTTAIQGAIEAASQAGGGVVFIPEGVFRISPQTPYIDGRKRTVFHIQTSNLVVRGAGPKKTHLFNDDPMMRTTSIFHVSPRIRQNGPPLWFVPKSETTPLEQDIPKGATTLQIDDVDKFAIGDTVSIREDVTQQFIDSFAPREIFSRLQKLNLGQIYPRKIIGIERETNTLTFDIPVHTNLRADANLRIFKIQPLLEEVGIEHLSIGMILDPSIAANSATRKGNAPGGNDVEDWIYFSNGIEHGDWKQLLNSETSSLYGLHASYLIHFEHVANSWIRDVHTYRPESNREAVHLLSNGFALDWSRQITVTGCHLANTAFVGGGGNGYGISMGGQDCLVEQTSIDRFRRPISHRFRSTAGNVILECSFSNSIGADWHMWLSPANLMDSITVDRCIIEAHFRGPDHGFGTTETVIWNTTGKQYRPSWYDPDNSFIINTDQTGKGYVIGTSGPAFEVRRDSVDTKEPDWVEGVGRGDTLVPQSLYRDQLSRRLARAEPQKPILEN</sequence>
<comment type="caution">
    <text evidence="3">The sequence shown here is derived from an EMBL/GenBank/DDBJ whole genome shotgun (WGS) entry which is preliminary data.</text>
</comment>
<evidence type="ECO:0000313" key="4">
    <source>
        <dbReference type="Proteomes" id="UP000525652"/>
    </source>
</evidence>
<dbReference type="AlphaFoldDB" id="A0A7X1E6J2"/>
<dbReference type="RefSeq" id="WP_185693402.1">
    <property type="nucleotide sequence ID" value="NZ_JACHVA010000101.1"/>
</dbReference>
<feature type="signal peptide" evidence="1">
    <location>
        <begin position="1"/>
        <end position="21"/>
    </location>
</feature>
<accession>A0A7X1E6J2</accession>
<dbReference type="Pfam" id="PF12708">
    <property type="entry name" value="Pect-lyase_RHGA_epim"/>
    <property type="match status" value="1"/>
</dbReference>
<dbReference type="InterPro" id="IPR012334">
    <property type="entry name" value="Pectin_lyas_fold"/>
</dbReference>
<dbReference type="InterPro" id="IPR011050">
    <property type="entry name" value="Pectin_lyase_fold/virulence"/>
</dbReference>
<name>A0A7X1E6J2_9BACT</name>
<evidence type="ECO:0000313" key="3">
    <source>
        <dbReference type="EMBL" id="MBC2602737.1"/>
    </source>
</evidence>
<protein>
    <recommendedName>
        <fullName evidence="2">Rhamnogalacturonase A/B/Epimerase-like pectate lyase domain-containing protein</fullName>
    </recommendedName>
</protein>
<gene>
    <name evidence="3" type="ORF">H5P30_13215</name>
</gene>
<organism evidence="3 4">
    <name type="scientific">Puniceicoccus vermicola</name>
    <dbReference type="NCBI Taxonomy" id="388746"/>
    <lineage>
        <taxon>Bacteria</taxon>
        <taxon>Pseudomonadati</taxon>
        <taxon>Verrucomicrobiota</taxon>
        <taxon>Opitutia</taxon>
        <taxon>Puniceicoccales</taxon>
        <taxon>Puniceicoccaceae</taxon>
        <taxon>Puniceicoccus</taxon>
    </lineage>
</organism>
<dbReference type="InterPro" id="IPR024535">
    <property type="entry name" value="RHGA/B-epi-like_pectate_lyase"/>
</dbReference>